<dbReference type="RefSeq" id="WP_194663887.1">
    <property type="nucleotide sequence ID" value="NZ_RDPI01000019.1"/>
</dbReference>
<comment type="caution">
    <text evidence="2">The sequence shown here is derived from an EMBL/GenBank/DDBJ whole genome shotgun (WGS) entry which is preliminary data.</text>
</comment>
<feature type="compositionally biased region" description="Basic residues" evidence="1">
    <location>
        <begin position="1"/>
        <end position="19"/>
    </location>
</feature>
<evidence type="ECO:0000256" key="1">
    <source>
        <dbReference type="SAM" id="MobiDB-lite"/>
    </source>
</evidence>
<feature type="region of interest" description="Disordered" evidence="1">
    <location>
        <begin position="1"/>
        <end position="26"/>
    </location>
</feature>
<organism evidence="2 3">
    <name type="scientific">Vibrio anguillarum</name>
    <name type="common">Listonella anguillarum</name>
    <dbReference type="NCBI Taxonomy" id="55601"/>
    <lineage>
        <taxon>Bacteria</taxon>
        <taxon>Pseudomonadati</taxon>
        <taxon>Pseudomonadota</taxon>
        <taxon>Gammaproteobacteria</taxon>
        <taxon>Vibrionales</taxon>
        <taxon>Vibrionaceae</taxon>
        <taxon>Vibrio</taxon>
    </lineage>
</organism>
<sequence length="132" mass="15286">MTNREKRAKRAKVKAKQNRVAKQASRNIMNPKQNYQLTEESMDLIKSNFKVALEERLEKRLKTQTFSDLTIGGSRVRFEMEMAISDYPFELPDEALAEDYEALLPMDTYLSGIFDDVITAVFDSAKNKHQFT</sequence>
<dbReference type="EMBL" id="RDPI01000019">
    <property type="protein sequence ID" value="MBF4374428.1"/>
    <property type="molecule type" value="Genomic_DNA"/>
</dbReference>
<reference evidence="2 3" key="1">
    <citation type="journal article" date="2021" name="PeerJ">
        <title>Analysis of 44 Vibrio anguillarum genomes reveals high genetic diversity.</title>
        <authorList>
            <person name="Hansen M.J."/>
            <person name="Dalsgaard I."/>
        </authorList>
    </citation>
    <scope>NUCLEOTIDE SEQUENCE [LARGE SCALE GENOMIC DNA]</scope>
    <source>
        <strain evidence="2 3">040915-1/1B</strain>
    </source>
</reference>
<protein>
    <submittedName>
        <fullName evidence="2">Uncharacterized protein</fullName>
    </submittedName>
</protein>
<evidence type="ECO:0000313" key="3">
    <source>
        <dbReference type="Proteomes" id="UP000726136"/>
    </source>
</evidence>
<keyword evidence="3" id="KW-1185">Reference proteome</keyword>
<dbReference type="Proteomes" id="UP000726136">
    <property type="component" value="Unassembled WGS sequence"/>
</dbReference>
<proteinExistence type="predicted"/>
<evidence type="ECO:0000313" key="2">
    <source>
        <dbReference type="EMBL" id="MBF4374428.1"/>
    </source>
</evidence>
<gene>
    <name evidence="2" type="ORF">EAY46_15270</name>
</gene>
<accession>A0ABR9Z7K5</accession>
<name>A0ABR9Z7K5_VIBAN</name>